<sequence>MMTLNAYLSIVTLNVNGLNDPIKRRRVSDWIKKQDPSICCLQETHFRQKDTYSLKIKGWRTIYHSNGPQKKAGVAILISDKLKFTPKTVVRDEEGHYLILKGSIQQENLTILNIYAPNVGAAKYINQLLTKVKKYLDNNTLLLGDFNLALSILDRSSKHNISKETRALNDTLDQMDFTDIYRTLHPNPTEYTFFSSAHGTFSRIDHILGHKSGLNRYQKIGIVPCIFSDHNALKLELNHNKKFGRTSNTWRLRTILLKDERVNQEIKEELKRFVETNENEDTTIQNIWDAAKAVLRGKYIAIQASIQKLERTQIQKLTLHIKELEKKQQIDPTPRRRRELIKIRAELNEIETRETVEQINRTRSWFFERINKIDKPLASLIKKMREKTQVNKIMNEKGEITTNTKEIQTILKTYYEQLYANKLGNLEEMDAFLESHKLPKLEQEEIENLNRPITREEIEAVIKNLPRHKSPGPDGFPGEFYQTFKEETIPILLKLFGKIERDGVLPNLFYEASITLIPKPDKDPTKKENYRPISLMNMDAKILNKILANRIQQYIKKIIHHDQVEFIPGTQGWFNTHKTINVIHHISKRKTKNHMILSLDAEKAFDKIQHPFLIKTLQSVGIEGTFLNILKAIYEKPTANIILNGEALGAFPLRSGTRQGCPLSPLLFNIVLEVLASAIRQQKDIKGIQIGKEGIPGWRSGLAPAFRPGRDPGDPGSNPTSGSRCMEPASPSACVSLPLSLSLSLCDYHK</sequence>
<dbReference type="Pfam" id="PF03372">
    <property type="entry name" value="Exo_endo_phos"/>
    <property type="match status" value="1"/>
</dbReference>
<dbReference type="SUPFAM" id="SSF56672">
    <property type="entry name" value="DNA/RNA polymerases"/>
    <property type="match status" value="1"/>
</dbReference>
<dbReference type="EC" id="2.7.7.49" evidence="1"/>
<feature type="domain" description="Reverse transcriptase" evidence="3">
    <location>
        <begin position="498"/>
        <end position="750"/>
    </location>
</feature>
<evidence type="ECO:0000313" key="5">
    <source>
        <dbReference type="Proteomes" id="UP000694429"/>
    </source>
</evidence>
<dbReference type="PANTHER" id="PTHR19446">
    <property type="entry name" value="REVERSE TRANSCRIPTASES"/>
    <property type="match status" value="1"/>
</dbReference>
<dbReference type="CDD" id="cd01650">
    <property type="entry name" value="RT_nLTR_like"/>
    <property type="match status" value="1"/>
</dbReference>
<accession>A0A8C0MS93</accession>
<organism evidence="4 5">
    <name type="scientific">Canis lupus familiaris</name>
    <name type="common">Dog</name>
    <name type="synonym">Canis familiaris</name>
    <dbReference type="NCBI Taxonomy" id="9615"/>
    <lineage>
        <taxon>Eukaryota</taxon>
        <taxon>Metazoa</taxon>
        <taxon>Chordata</taxon>
        <taxon>Craniata</taxon>
        <taxon>Vertebrata</taxon>
        <taxon>Euteleostomi</taxon>
        <taxon>Mammalia</taxon>
        <taxon>Eutheria</taxon>
        <taxon>Laurasiatheria</taxon>
        <taxon>Carnivora</taxon>
        <taxon>Caniformia</taxon>
        <taxon>Canidae</taxon>
        <taxon>Canis</taxon>
    </lineage>
</organism>
<evidence type="ECO:0000256" key="1">
    <source>
        <dbReference type="ARBA" id="ARBA00012493"/>
    </source>
</evidence>
<feature type="region of interest" description="Disordered" evidence="2">
    <location>
        <begin position="703"/>
        <end position="725"/>
    </location>
</feature>
<protein>
    <recommendedName>
        <fullName evidence="1">RNA-directed DNA polymerase</fullName>
        <ecNumber evidence="1">2.7.7.49</ecNumber>
    </recommendedName>
</protein>
<evidence type="ECO:0000256" key="2">
    <source>
        <dbReference type="SAM" id="MobiDB-lite"/>
    </source>
</evidence>
<dbReference type="InterPro" id="IPR036691">
    <property type="entry name" value="Endo/exonu/phosph_ase_sf"/>
</dbReference>
<reference evidence="4" key="2">
    <citation type="submission" date="2025-08" db="UniProtKB">
        <authorList>
            <consortium name="Ensembl"/>
        </authorList>
    </citation>
    <scope>IDENTIFICATION</scope>
</reference>
<dbReference type="SUPFAM" id="SSF56219">
    <property type="entry name" value="DNase I-like"/>
    <property type="match status" value="1"/>
</dbReference>
<dbReference type="Gene3D" id="3.60.10.10">
    <property type="entry name" value="Endonuclease/exonuclease/phosphatase"/>
    <property type="match status" value="1"/>
</dbReference>
<dbReference type="InterPro" id="IPR043502">
    <property type="entry name" value="DNA/RNA_pol_sf"/>
</dbReference>
<evidence type="ECO:0000313" key="4">
    <source>
        <dbReference type="Ensembl" id="ENSCAFP00030013237.1"/>
    </source>
</evidence>
<dbReference type="InterPro" id="IPR000477">
    <property type="entry name" value="RT_dom"/>
</dbReference>
<dbReference type="PROSITE" id="PS50878">
    <property type="entry name" value="RT_POL"/>
    <property type="match status" value="1"/>
</dbReference>
<dbReference type="InterPro" id="IPR005135">
    <property type="entry name" value="Endo/exonuclease/phosphatase"/>
</dbReference>
<dbReference type="Proteomes" id="UP000694429">
    <property type="component" value="Chromosome 30"/>
</dbReference>
<dbReference type="Ensembl" id="ENSCAFT00030015178.1">
    <property type="protein sequence ID" value="ENSCAFP00030013237.1"/>
    <property type="gene ID" value="ENSCAFG00030008273.1"/>
</dbReference>
<dbReference type="GO" id="GO:0003964">
    <property type="term" value="F:RNA-directed DNA polymerase activity"/>
    <property type="evidence" value="ECO:0007669"/>
    <property type="project" value="UniProtKB-EC"/>
</dbReference>
<reference evidence="4" key="1">
    <citation type="submission" date="2019-03" db="EMBL/GenBank/DDBJ databases">
        <authorList>
            <person name="Warren W.C."/>
            <person name="Johnson G.S."/>
        </authorList>
    </citation>
    <scope>NUCLEOTIDE SEQUENCE [LARGE SCALE GENOMIC DNA]</scope>
    <source>
        <strain evidence="4">Basenji</strain>
    </source>
</reference>
<dbReference type="Pfam" id="PF00078">
    <property type="entry name" value="RVT_1"/>
    <property type="match status" value="1"/>
</dbReference>
<dbReference type="AlphaFoldDB" id="A0A8C0MS93"/>
<name>A0A8C0MS93_CANLF</name>
<proteinExistence type="predicted"/>
<evidence type="ECO:0000259" key="3">
    <source>
        <dbReference type="PROSITE" id="PS50878"/>
    </source>
</evidence>
<dbReference type="CDD" id="cd09076">
    <property type="entry name" value="L1-EN"/>
    <property type="match status" value="1"/>
</dbReference>